<feature type="region of interest" description="Disordered" evidence="7">
    <location>
        <begin position="424"/>
        <end position="443"/>
    </location>
</feature>
<feature type="binding site" evidence="6">
    <location>
        <position position="60"/>
    </location>
    <ligand>
        <name>Zn(2+)</name>
        <dbReference type="ChEBI" id="CHEBI:29105"/>
    </ligand>
</feature>
<feature type="compositionally biased region" description="Polar residues" evidence="7">
    <location>
        <begin position="428"/>
        <end position="443"/>
    </location>
</feature>
<name>A0A1I8QBA2_STOCA</name>
<evidence type="ECO:0000256" key="3">
    <source>
        <dbReference type="ARBA" id="ARBA00022771"/>
    </source>
</evidence>
<dbReference type="VEuPathDB" id="VectorBase:SCAU015573"/>
<evidence type="ECO:0000256" key="6">
    <source>
        <dbReference type="PROSITE-ProRule" id="PRU01263"/>
    </source>
</evidence>
<dbReference type="EnsemblMetazoa" id="SCAU015573-RA">
    <property type="protein sequence ID" value="SCAU015573-PA"/>
    <property type="gene ID" value="SCAU015573"/>
</dbReference>
<dbReference type="FunFam" id="3.30.160.60:FF:000065">
    <property type="entry name" value="B-cell CLL/lymphoma 6, member B"/>
    <property type="match status" value="1"/>
</dbReference>
<gene>
    <name evidence="10" type="primary">106084581</name>
</gene>
<evidence type="ECO:0000313" key="10">
    <source>
        <dbReference type="EnsemblMetazoa" id="SCAU015573-PA"/>
    </source>
</evidence>
<dbReference type="STRING" id="35570.A0A1I8QBA2"/>
<dbReference type="PROSITE" id="PS50157">
    <property type="entry name" value="ZINC_FINGER_C2H2_2"/>
    <property type="match status" value="4"/>
</dbReference>
<dbReference type="PROSITE" id="PS00028">
    <property type="entry name" value="ZINC_FINGER_C2H2_1"/>
    <property type="match status" value="6"/>
</dbReference>
<dbReference type="InterPro" id="IPR036236">
    <property type="entry name" value="Znf_C2H2_sf"/>
</dbReference>
<evidence type="ECO:0000256" key="5">
    <source>
        <dbReference type="PROSITE-ProRule" id="PRU00042"/>
    </source>
</evidence>
<feature type="binding site" evidence="6">
    <location>
        <position position="11"/>
    </location>
    <ligand>
        <name>Zn(2+)</name>
        <dbReference type="ChEBI" id="CHEBI:29105"/>
    </ligand>
</feature>
<dbReference type="SMART" id="SM00868">
    <property type="entry name" value="zf-AD"/>
    <property type="match status" value="1"/>
</dbReference>
<dbReference type="PANTHER" id="PTHR24379:SF121">
    <property type="entry name" value="C2H2-TYPE DOMAIN-CONTAINING PROTEIN"/>
    <property type="match status" value="1"/>
</dbReference>
<feature type="domain" description="C2H2-type" evidence="8">
    <location>
        <begin position="314"/>
        <end position="337"/>
    </location>
</feature>
<keyword evidence="2" id="KW-0677">Repeat</keyword>
<dbReference type="AlphaFoldDB" id="A0A1I8QBA2"/>
<dbReference type="InterPro" id="IPR012934">
    <property type="entry name" value="Znf_AD"/>
</dbReference>
<protein>
    <recommendedName>
        <fullName evidence="12">Protein krueppel</fullName>
    </recommendedName>
</protein>
<dbReference type="GO" id="GO:0008270">
    <property type="term" value="F:zinc ion binding"/>
    <property type="evidence" value="ECO:0007669"/>
    <property type="project" value="UniProtKB-UniRule"/>
</dbReference>
<dbReference type="Gene3D" id="3.30.160.60">
    <property type="entry name" value="Classic Zinc Finger"/>
    <property type="match status" value="3"/>
</dbReference>
<evidence type="ECO:0008006" key="12">
    <source>
        <dbReference type="Google" id="ProtNLM"/>
    </source>
</evidence>
<proteinExistence type="predicted"/>
<keyword evidence="11" id="KW-1185">Reference proteome</keyword>
<evidence type="ECO:0000256" key="4">
    <source>
        <dbReference type="ARBA" id="ARBA00022833"/>
    </source>
</evidence>
<feature type="domain" description="ZAD" evidence="9">
    <location>
        <begin position="9"/>
        <end position="87"/>
    </location>
</feature>
<keyword evidence="3 5" id="KW-0863">Zinc-finger</keyword>
<dbReference type="GO" id="GO:0005634">
    <property type="term" value="C:nucleus"/>
    <property type="evidence" value="ECO:0007669"/>
    <property type="project" value="InterPro"/>
</dbReference>
<dbReference type="Pfam" id="PF07776">
    <property type="entry name" value="zf-AD"/>
    <property type="match status" value="1"/>
</dbReference>
<dbReference type="OrthoDB" id="8002153at2759"/>
<evidence type="ECO:0000256" key="1">
    <source>
        <dbReference type="ARBA" id="ARBA00022723"/>
    </source>
</evidence>
<evidence type="ECO:0000313" key="11">
    <source>
        <dbReference type="Proteomes" id="UP000095300"/>
    </source>
</evidence>
<feature type="domain" description="C2H2-type" evidence="8">
    <location>
        <begin position="370"/>
        <end position="398"/>
    </location>
</feature>
<dbReference type="SUPFAM" id="SSF57667">
    <property type="entry name" value="beta-beta-alpha zinc fingers"/>
    <property type="match status" value="2"/>
</dbReference>
<evidence type="ECO:0000259" key="9">
    <source>
        <dbReference type="PROSITE" id="PS51915"/>
    </source>
</evidence>
<dbReference type="PROSITE" id="PS51915">
    <property type="entry name" value="ZAD"/>
    <property type="match status" value="1"/>
</dbReference>
<organism evidence="10 11">
    <name type="scientific">Stomoxys calcitrans</name>
    <name type="common">Stable fly</name>
    <name type="synonym">Conops calcitrans</name>
    <dbReference type="NCBI Taxonomy" id="35570"/>
    <lineage>
        <taxon>Eukaryota</taxon>
        <taxon>Metazoa</taxon>
        <taxon>Ecdysozoa</taxon>
        <taxon>Arthropoda</taxon>
        <taxon>Hexapoda</taxon>
        <taxon>Insecta</taxon>
        <taxon>Pterygota</taxon>
        <taxon>Neoptera</taxon>
        <taxon>Endopterygota</taxon>
        <taxon>Diptera</taxon>
        <taxon>Brachycera</taxon>
        <taxon>Muscomorpha</taxon>
        <taxon>Muscoidea</taxon>
        <taxon>Muscidae</taxon>
        <taxon>Stomoxys</taxon>
    </lineage>
</organism>
<accession>A0A1I8QBA2</accession>
<dbReference type="Pfam" id="PF12874">
    <property type="entry name" value="zf-met"/>
    <property type="match status" value="1"/>
</dbReference>
<feature type="binding site" evidence="6">
    <location>
        <position position="63"/>
    </location>
    <ligand>
        <name>Zn(2+)</name>
        <dbReference type="ChEBI" id="CHEBI:29105"/>
    </ligand>
</feature>
<evidence type="ECO:0000259" key="8">
    <source>
        <dbReference type="PROSITE" id="PS50157"/>
    </source>
</evidence>
<feature type="binding site" evidence="6">
    <location>
        <position position="14"/>
    </location>
    <ligand>
        <name>Zn(2+)</name>
        <dbReference type="ChEBI" id="CHEBI:29105"/>
    </ligand>
</feature>
<feature type="domain" description="C2H2-type" evidence="8">
    <location>
        <begin position="271"/>
        <end position="299"/>
    </location>
</feature>
<dbReference type="Gene3D" id="3.40.1800.20">
    <property type="match status" value="1"/>
</dbReference>
<evidence type="ECO:0000256" key="2">
    <source>
        <dbReference type="ARBA" id="ARBA00022737"/>
    </source>
</evidence>
<dbReference type="SUPFAM" id="SSF57716">
    <property type="entry name" value="Glucocorticoid receptor-like (DNA-binding domain)"/>
    <property type="match status" value="1"/>
</dbReference>
<keyword evidence="4 6" id="KW-0862">Zinc</keyword>
<dbReference type="Proteomes" id="UP000095300">
    <property type="component" value="Unassembled WGS sequence"/>
</dbReference>
<dbReference type="PANTHER" id="PTHR24379">
    <property type="entry name" value="KRAB AND ZINC FINGER DOMAIN-CONTAINING"/>
    <property type="match status" value="1"/>
</dbReference>
<reference evidence="10" key="1">
    <citation type="submission" date="2020-05" db="UniProtKB">
        <authorList>
            <consortium name="EnsemblMetazoa"/>
        </authorList>
    </citation>
    <scope>IDENTIFICATION</scope>
    <source>
        <strain evidence="10">USDA</strain>
    </source>
</reference>
<keyword evidence="1 6" id="KW-0479">Metal-binding</keyword>
<dbReference type="SMART" id="SM00355">
    <property type="entry name" value="ZnF_C2H2"/>
    <property type="match status" value="6"/>
</dbReference>
<dbReference type="InterPro" id="IPR013087">
    <property type="entry name" value="Znf_C2H2_type"/>
</dbReference>
<evidence type="ECO:0000256" key="7">
    <source>
        <dbReference type="SAM" id="MobiDB-lite"/>
    </source>
</evidence>
<sequence length="531" mass="61071">MLRYPPSSDYCRLCVKSCNNYQHSLYDETGQANSNHDMVVKYFTSAMLNMEWEQRLQYICEKCWQHIWEFHQFQESIIEAQQGPHLHTEAAKEVAEQETQLVLPSAKALSTSAEGFIKTTDLSFHIKTEEPLDLNSDCEGMSSQSLDQLRDEEVSLTNAALTNDVESNPDFSSNDDMPLSSLSHINLSFSESKCAATKRSVEEFDELVALWRSSLECEICHQLMASYSQLKDHFSKNHTSEICYLMCCQLRLDNRYDLEKHIRYHSAPQQLKCDACCKAFRLVRLLRDHKRKVHTSKGGDKNAKASEKLEVGKYRCCTCLKEFASKTHLYTHNRDVHKTKIFECDICEKSFTRSATLRQHLASHKGEKTHGCSFCPQAFTSRAYCRRHMRTNHSEEWKKMQNESAQKKGEFRQEIRGEYDGSVAKQASGISESPAPSEQQSRYTRIIEPKTTDVSNITPDGDNFNELGKEEEDSMMATMEARELKDENATRANVKTGPFSANTNVLRNGQMYENEMPLEEFIKSEEEFIDL</sequence>
<feature type="domain" description="C2H2-type" evidence="8">
    <location>
        <begin position="342"/>
        <end position="369"/>
    </location>
</feature>